<dbReference type="AlphaFoldDB" id="A0A3B0QR30"/>
<dbReference type="InterPro" id="IPR000836">
    <property type="entry name" value="PRTase_dom"/>
</dbReference>
<feature type="domain" description="Phosphoribosyltransferase" evidence="2">
    <location>
        <begin position="204"/>
        <end position="240"/>
    </location>
</feature>
<organism evidence="4">
    <name type="scientific">hydrothermal vent metagenome</name>
    <dbReference type="NCBI Taxonomy" id="652676"/>
    <lineage>
        <taxon>unclassified sequences</taxon>
        <taxon>metagenomes</taxon>
        <taxon>ecological metagenomes</taxon>
    </lineage>
</organism>
<dbReference type="Gene3D" id="3.40.50.2020">
    <property type="match status" value="1"/>
</dbReference>
<evidence type="ECO:0000313" key="4">
    <source>
        <dbReference type="EMBL" id="VAV84164.1"/>
    </source>
</evidence>
<evidence type="ECO:0000259" key="3">
    <source>
        <dbReference type="Pfam" id="PF18912"/>
    </source>
</evidence>
<comment type="similarity">
    <text evidence="1">Belongs to the ComF/GntX family.</text>
</comment>
<protein>
    <submittedName>
        <fullName evidence="4">Competence protein F homolog, phosphoribosyltransferase domain protein YhgH required for utilization of DNA as sole source of carbon and energy</fullName>
    </submittedName>
</protein>
<gene>
    <name evidence="4" type="ORF">MNBD_DELTA01-790</name>
</gene>
<dbReference type="Pfam" id="PF18912">
    <property type="entry name" value="DZR_2"/>
    <property type="match status" value="1"/>
</dbReference>
<dbReference type="PANTHER" id="PTHR47505:SF1">
    <property type="entry name" value="DNA UTILIZATION PROTEIN YHGH"/>
    <property type="match status" value="1"/>
</dbReference>
<evidence type="ECO:0000256" key="1">
    <source>
        <dbReference type="ARBA" id="ARBA00008007"/>
    </source>
</evidence>
<keyword evidence="4" id="KW-0328">Glycosyltransferase</keyword>
<accession>A0A3B0QR30</accession>
<keyword evidence="4" id="KW-0808">Transferase</keyword>
<evidence type="ECO:0000259" key="2">
    <source>
        <dbReference type="Pfam" id="PF00156"/>
    </source>
</evidence>
<feature type="domain" description="Double zinc ribbon" evidence="3">
    <location>
        <begin position="13"/>
        <end position="76"/>
    </location>
</feature>
<dbReference type="CDD" id="cd06223">
    <property type="entry name" value="PRTases_typeI"/>
    <property type="match status" value="1"/>
</dbReference>
<sequence length="251" mass="27433">MNNNARKLLGSFTDLIFPPLCPLCAKSKAITKDCLIVKDGLCLECQKGTRAITSPICSLCGTPLAGAGSVARCGACIKAEPPYKLARSAFHYDGPLLGAIHNFKYNGRTLLAPTLAALAARALDGITKDFDKIVPIPLHKNRLQRRGFNQSLLLARELLHSQRPLQNAGIDYRNLQRKRDTRSQIELKGRQRVANVKGAFSVIDKDAFKDKKVLLVDDVYTTGATIKECSRVLSACGAEVYALTLARVIRV</sequence>
<dbReference type="EMBL" id="UOEA01000060">
    <property type="protein sequence ID" value="VAV84164.1"/>
    <property type="molecule type" value="Genomic_DNA"/>
</dbReference>
<dbReference type="GO" id="GO:0016757">
    <property type="term" value="F:glycosyltransferase activity"/>
    <property type="evidence" value="ECO:0007669"/>
    <property type="project" value="UniProtKB-KW"/>
</dbReference>
<reference evidence="4" key="1">
    <citation type="submission" date="2018-06" db="EMBL/GenBank/DDBJ databases">
        <authorList>
            <person name="Zhirakovskaya E."/>
        </authorList>
    </citation>
    <scope>NUCLEOTIDE SEQUENCE</scope>
</reference>
<dbReference type="Pfam" id="PF00156">
    <property type="entry name" value="Pribosyltran"/>
    <property type="match status" value="1"/>
</dbReference>
<dbReference type="InterPro" id="IPR029057">
    <property type="entry name" value="PRTase-like"/>
</dbReference>
<name>A0A3B0QR30_9ZZZZ</name>
<dbReference type="InterPro" id="IPR044005">
    <property type="entry name" value="DZR_2"/>
</dbReference>
<proteinExistence type="inferred from homology"/>
<dbReference type="InterPro" id="IPR051910">
    <property type="entry name" value="ComF/GntX_DNA_util-trans"/>
</dbReference>
<dbReference type="PANTHER" id="PTHR47505">
    <property type="entry name" value="DNA UTILIZATION PROTEIN YHGH"/>
    <property type="match status" value="1"/>
</dbReference>
<dbReference type="SUPFAM" id="SSF53271">
    <property type="entry name" value="PRTase-like"/>
    <property type="match status" value="1"/>
</dbReference>